<dbReference type="HOGENOM" id="CLU_1342367_0_0_11"/>
<organism evidence="6 7">
    <name type="scientific">Rhodococcus jostii (strain RHA1)</name>
    <dbReference type="NCBI Taxonomy" id="101510"/>
    <lineage>
        <taxon>Bacteria</taxon>
        <taxon>Bacillati</taxon>
        <taxon>Actinomycetota</taxon>
        <taxon>Actinomycetes</taxon>
        <taxon>Mycobacteriales</taxon>
        <taxon>Nocardiaceae</taxon>
        <taxon>Rhodococcus</taxon>
    </lineage>
</organism>
<dbReference type="EMBL" id="CP000431">
    <property type="protein sequence ID" value="ABG92029.1"/>
    <property type="molecule type" value="Genomic_DNA"/>
</dbReference>
<dbReference type="eggNOG" id="COG1615">
    <property type="taxonomic scope" value="Bacteria"/>
</dbReference>
<keyword evidence="4" id="KW-0472">Membrane</keyword>
<dbReference type="Pfam" id="PF03699">
    <property type="entry name" value="UPF0182"/>
    <property type="match status" value="1"/>
</dbReference>
<evidence type="ECO:0000256" key="4">
    <source>
        <dbReference type="ARBA" id="ARBA00023136"/>
    </source>
</evidence>
<keyword evidence="3" id="KW-1133">Transmembrane helix</keyword>
<sequence length="204" mass="22970">MTLGTVRLSSAIRDGTHFSWCRTCSRATVRRVAPVEMGAGTANLDERVPRNRGTGSVRHEELRAHFRYPEDLFTVQREMIAKYHVDDPREFFTTNAFWSVPSDPIVDDNPHQPPFDVLVGDRGTAQPSFRPAGAIVGHNREFLSSYISAHSDPENYGKISVLQLPTDTLTQGPQQVQNSVISHSMSEESPPRTVRRRMRPRLSS</sequence>
<dbReference type="AlphaFoldDB" id="Q0SKA7"/>
<feature type="compositionally biased region" description="Basic residues" evidence="5">
    <location>
        <begin position="193"/>
        <end position="204"/>
    </location>
</feature>
<dbReference type="GO" id="GO:0016020">
    <property type="term" value="C:membrane"/>
    <property type="evidence" value="ECO:0007669"/>
    <property type="project" value="InterPro"/>
</dbReference>
<feature type="region of interest" description="Disordered" evidence="5">
    <location>
        <begin position="170"/>
        <end position="204"/>
    </location>
</feature>
<dbReference type="PANTHER" id="PTHR39344:SF1">
    <property type="entry name" value="UPF0182 PROTEIN SLL1060"/>
    <property type="match status" value="1"/>
</dbReference>
<protein>
    <submittedName>
        <fullName evidence="6">Uncharacterized protein</fullName>
    </submittedName>
</protein>
<keyword evidence="1" id="KW-1003">Cell membrane</keyword>
<name>Q0SKA7_RHOJR</name>
<evidence type="ECO:0000313" key="6">
    <source>
        <dbReference type="EMBL" id="ABG92029.1"/>
    </source>
</evidence>
<reference evidence="7" key="1">
    <citation type="journal article" date="2006" name="Proc. Natl. Acad. Sci. U.S.A.">
        <title>The complete genome of Rhodococcus sp. RHA1 provides insights into a catabolic powerhouse.</title>
        <authorList>
            <person name="McLeod M.P."/>
            <person name="Warren R.L."/>
            <person name="Hsiao W.W.L."/>
            <person name="Araki N."/>
            <person name="Myhre M."/>
            <person name="Fernandes C."/>
            <person name="Miyazawa D."/>
            <person name="Wong W."/>
            <person name="Lillquist A.L."/>
            <person name="Wang D."/>
            <person name="Dosanjh M."/>
            <person name="Hara H."/>
            <person name="Petrescu A."/>
            <person name="Morin R.D."/>
            <person name="Yang G."/>
            <person name="Stott J.M."/>
            <person name="Schein J.E."/>
            <person name="Shin H."/>
            <person name="Smailus D."/>
            <person name="Siddiqui A.S."/>
            <person name="Marra M.A."/>
            <person name="Jones S.J.M."/>
            <person name="Holt R."/>
            <person name="Brinkman F.S.L."/>
            <person name="Miyauchi K."/>
            <person name="Fukuda M."/>
            <person name="Davies J.E."/>
            <person name="Mohn W.W."/>
            <person name="Eltis L.D."/>
        </authorList>
    </citation>
    <scope>NUCLEOTIDE SEQUENCE [LARGE SCALE GENOMIC DNA]</scope>
    <source>
        <strain evidence="7">RHA1</strain>
    </source>
</reference>
<keyword evidence="2" id="KW-0812">Transmembrane</keyword>
<gene>
    <name evidence="6" type="ordered locus">RHA1_ro00193</name>
</gene>
<feature type="compositionally biased region" description="Polar residues" evidence="5">
    <location>
        <begin position="170"/>
        <end position="184"/>
    </location>
</feature>
<evidence type="ECO:0000256" key="3">
    <source>
        <dbReference type="ARBA" id="ARBA00022989"/>
    </source>
</evidence>
<dbReference type="KEGG" id="rha:RHA1_ro00193"/>
<dbReference type="InterPro" id="IPR005372">
    <property type="entry name" value="UPF0182"/>
</dbReference>
<dbReference type="PATRIC" id="fig|101510.16.peg.221"/>
<evidence type="ECO:0000256" key="5">
    <source>
        <dbReference type="SAM" id="MobiDB-lite"/>
    </source>
</evidence>
<dbReference type="GO" id="GO:0005576">
    <property type="term" value="C:extracellular region"/>
    <property type="evidence" value="ECO:0007669"/>
    <property type="project" value="TreeGrafter"/>
</dbReference>
<evidence type="ECO:0000256" key="1">
    <source>
        <dbReference type="ARBA" id="ARBA00022475"/>
    </source>
</evidence>
<accession>Q0SKA7</accession>
<dbReference type="Proteomes" id="UP000008710">
    <property type="component" value="Chromosome"/>
</dbReference>
<evidence type="ECO:0000256" key="2">
    <source>
        <dbReference type="ARBA" id="ARBA00022692"/>
    </source>
</evidence>
<evidence type="ECO:0000313" key="7">
    <source>
        <dbReference type="Proteomes" id="UP000008710"/>
    </source>
</evidence>
<proteinExistence type="predicted"/>
<dbReference type="PANTHER" id="PTHR39344">
    <property type="entry name" value="UPF0182 PROTEIN SLL1060"/>
    <property type="match status" value="1"/>
</dbReference>